<dbReference type="EMBL" id="RXIC02000024">
    <property type="protein sequence ID" value="KAB1211523.1"/>
    <property type="molecule type" value="Genomic_DNA"/>
</dbReference>
<dbReference type="PANTHER" id="PTHR36747:SF1">
    <property type="entry name" value="HYDROXYPROLINE-RICH GLYCOPROTEIN FAMILY PROTEIN"/>
    <property type="match status" value="1"/>
</dbReference>
<keyword evidence="3" id="KW-1185">Reference proteome</keyword>
<protein>
    <submittedName>
        <fullName evidence="2">Uncharacterized protein</fullName>
    </submittedName>
</protein>
<dbReference type="PANTHER" id="PTHR36747">
    <property type="entry name" value="HYDROXYPROLINE-RICH GLYCOPROTEIN FAMILY PROTEIN"/>
    <property type="match status" value="1"/>
</dbReference>
<proteinExistence type="predicted"/>
<reference evidence="2 3" key="1">
    <citation type="journal article" date="2019" name="Plant Biotechnol. J.">
        <title>The red bayberry genome and genetic basis of sex determination.</title>
        <authorList>
            <person name="Jia H.M."/>
            <person name="Jia H.J."/>
            <person name="Cai Q.L."/>
            <person name="Wang Y."/>
            <person name="Zhao H.B."/>
            <person name="Yang W.F."/>
            <person name="Wang G.Y."/>
            <person name="Li Y.H."/>
            <person name="Zhan D.L."/>
            <person name="Shen Y.T."/>
            <person name="Niu Q.F."/>
            <person name="Chang L."/>
            <person name="Qiu J."/>
            <person name="Zhao L."/>
            <person name="Xie H.B."/>
            <person name="Fu W.Y."/>
            <person name="Jin J."/>
            <person name="Li X.W."/>
            <person name="Jiao Y."/>
            <person name="Zhou C.C."/>
            <person name="Tu T."/>
            <person name="Chai C.Y."/>
            <person name="Gao J.L."/>
            <person name="Fan L.J."/>
            <person name="van de Weg E."/>
            <person name="Wang J.Y."/>
            <person name="Gao Z.S."/>
        </authorList>
    </citation>
    <scope>NUCLEOTIDE SEQUENCE [LARGE SCALE GENOMIC DNA]</scope>
    <source>
        <tissue evidence="2">Leaves</tissue>
    </source>
</reference>
<organism evidence="2 3">
    <name type="scientific">Morella rubra</name>
    <name type="common">Chinese bayberry</name>
    <dbReference type="NCBI Taxonomy" id="262757"/>
    <lineage>
        <taxon>Eukaryota</taxon>
        <taxon>Viridiplantae</taxon>
        <taxon>Streptophyta</taxon>
        <taxon>Embryophyta</taxon>
        <taxon>Tracheophyta</taxon>
        <taxon>Spermatophyta</taxon>
        <taxon>Magnoliopsida</taxon>
        <taxon>eudicotyledons</taxon>
        <taxon>Gunneridae</taxon>
        <taxon>Pentapetalae</taxon>
        <taxon>rosids</taxon>
        <taxon>fabids</taxon>
        <taxon>Fagales</taxon>
        <taxon>Myricaceae</taxon>
        <taxon>Morella</taxon>
    </lineage>
</organism>
<name>A0A6A1VFN9_9ROSI</name>
<gene>
    <name evidence="2" type="ORF">CJ030_MR6G013265</name>
</gene>
<comment type="caution">
    <text evidence="2">The sequence shown here is derived from an EMBL/GenBank/DDBJ whole genome shotgun (WGS) entry which is preliminary data.</text>
</comment>
<evidence type="ECO:0000256" key="1">
    <source>
        <dbReference type="SAM" id="MobiDB-lite"/>
    </source>
</evidence>
<dbReference type="OrthoDB" id="1903715at2759"/>
<dbReference type="AlphaFoldDB" id="A0A6A1VFN9"/>
<evidence type="ECO:0000313" key="2">
    <source>
        <dbReference type="EMBL" id="KAB1211523.1"/>
    </source>
</evidence>
<feature type="region of interest" description="Disordered" evidence="1">
    <location>
        <begin position="1"/>
        <end position="46"/>
    </location>
</feature>
<evidence type="ECO:0000313" key="3">
    <source>
        <dbReference type="Proteomes" id="UP000516437"/>
    </source>
</evidence>
<feature type="compositionally biased region" description="Polar residues" evidence="1">
    <location>
        <begin position="29"/>
        <end position="39"/>
    </location>
</feature>
<dbReference type="Proteomes" id="UP000516437">
    <property type="component" value="Chromosome 6"/>
</dbReference>
<sequence length="111" mass="12567">MESVLDLLPKTTTQPEDSPIECKTPPQNPNNHQIYQNPGNHLRNPSIPVRLKVPKAFKYPERYRSPTDSMMSPVTKGLLARSRKGGFLLPPSINQTRIQDLRVQGVGFFEN</sequence>
<accession>A0A6A1VFN9</accession>